<feature type="chain" id="PRO_5005591766" evidence="5">
    <location>
        <begin position="22"/>
        <end position="376"/>
    </location>
</feature>
<evidence type="ECO:0000256" key="3">
    <source>
        <dbReference type="ARBA" id="ARBA00023295"/>
    </source>
</evidence>
<dbReference type="RefSeq" id="WP_053180425.1">
    <property type="nucleotide sequence ID" value="NZ_LGIA01000045.1"/>
</dbReference>
<organism evidence="6 7">
    <name type="scientific">Sunxiuqinia dokdonensis</name>
    <dbReference type="NCBI Taxonomy" id="1409788"/>
    <lineage>
        <taxon>Bacteria</taxon>
        <taxon>Pseudomonadati</taxon>
        <taxon>Bacteroidota</taxon>
        <taxon>Bacteroidia</taxon>
        <taxon>Marinilabiliales</taxon>
        <taxon>Prolixibacteraceae</taxon>
        <taxon>Sunxiuqinia</taxon>
    </lineage>
</organism>
<dbReference type="GO" id="GO:0004553">
    <property type="term" value="F:hydrolase activity, hydrolyzing O-glycosyl compounds"/>
    <property type="evidence" value="ECO:0007669"/>
    <property type="project" value="InterPro"/>
</dbReference>
<reference evidence="7" key="1">
    <citation type="submission" date="2015-07" db="EMBL/GenBank/DDBJ databases">
        <title>Genome sequencing of Sunxiuqinia dokdonensis strain SK.</title>
        <authorList>
            <person name="Ahn S."/>
            <person name="Kim B.-C."/>
        </authorList>
    </citation>
    <scope>NUCLEOTIDE SEQUENCE [LARGE SCALE GENOMIC DNA]</scope>
    <source>
        <strain evidence="7">SK</strain>
    </source>
</reference>
<dbReference type="InterPro" id="IPR023296">
    <property type="entry name" value="Glyco_hydro_beta-prop_sf"/>
</dbReference>
<evidence type="ECO:0000256" key="4">
    <source>
        <dbReference type="RuleBase" id="RU361187"/>
    </source>
</evidence>
<dbReference type="EMBL" id="LGIA01000045">
    <property type="protein sequence ID" value="KOH46108.1"/>
    <property type="molecule type" value="Genomic_DNA"/>
</dbReference>
<name>A0A0L8VCL7_9BACT</name>
<accession>A0A0L8VCL7</accession>
<dbReference type="AlphaFoldDB" id="A0A0L8VCL7"/>
<dbReference type="Pfam" id="PF04616">
    <property type="entry name" value="Glyco_hydro_43"/>
    <property type="match status" value="1"/>
</dbReference>
<dbReference type="PANTHER" id="PTHR22925:SF3">
    <property type="entry name" value="GLYCOSYL HYDROLASE FAMILY PROTEIN 43"/>
    <property type="match status" value="1"/>
</dbReference>
<keyword evidence="3 4" id="KW-0326">Glycosidase</keyword>
<keyword evidence="7" id="KW-1185">Reference proteome</keyword>
<dbReference type="Proteomes" id="UP000036958">
    <property type="component" value="Unassembled WGS sequence"/>
</dbReference>
<evidence type="ECO:0000256" key="5">
    <source>
        <dbReference type="SAM" id="SignalP"/>
    </source>
</evidence>
<dbReference type="OrthoDB" id="273314at2"/>
<evidence type="ECO:0000313" key="7">
    <source>
        <dbReference type="Proteomes" id="UP000036958"/>
    </source>
</evidence>
<evidence type="ECO:0000256" key="1">
    <source>
        <dbReference type="ARBA" id="ARBA00009865"/>
    </source>
</evidence>
<evidence type="ECO:0000313" key="6">
    <source>
        <dbReference type="EMBL" id="KOH46108.1"/>
    </source>
</evidence>
<keyword evidence="5" id="KW-0732">Signal</keyword>
<proteinExistence type="inferred from homology"/>
<feature type="signal peptide" evidence="5">
    <location>
        <begin position="1"/>
        <end position="21"/>
    </location>
</feature>
<dbReference type="InterPro" id="IPR006710">
    <property type="entry name" value="Glyco_hydro_43"/>
</dbReference>
<dbReference type="STRING" id="1409788.NC99_10720"/>
<dbReference type="Gene3D" id="2.115.10.20">
    <property type="entry name" value="Glycosyl hydrolase domain, family 43"/>
    <property type="match status" value="1"/>
</dbReference>
<comment type="caution">
    <text evidence="6">The sequence shown here is derived from an EMBL/GenBank/DDBJ whole genome shotgun (WGS) entry which is preliminary data.</text>
</comment>
<dbReference type="CDD" id="cd18825">
    <property type="entry name" value="GH43_CtGH43-like"/>
    <property type="match status" value="1"/>
</dbReference>
<sequence>MKSIKQLIIIVALLMSTVSIAQNSKQASFKPGAIWPDNKGVHINAHGGGLLEFDGTYYWYGEHKIEGKAGNRAMVGVHVYSSNDLYNWKDEGIALAVSDDPESPIVQGCIIERPKVIYNEQTKKFVMWFHHELKGMGYSAAKTGLAVADSPVGPFEYIHSVNPNAGQWPMNFTAEQKQMTFPKELKSWSEEWLEAVANGMFIHRDFEKGQMARDMTLFVDDDGKAYHMHASEENLTLHISELNNEYTAFTDRYVAVMPAGHNEAPAIFKKDGKYYLIASGCTGWAPNAARSFVADDIFGPWTSLGNPCRGTEEQMKTTFDSQSTYILENPEKPGTFIFMADRWVPDNAIDGRYIWLPIEFQGDKPVINWKTEWTLK</sequence>
<dbReference type="SUPFAM" id="SSF75005">
    <property type="entry name" value="Arabinanase/levansucrase/invertase"/>
    <property type="match status" value="1"/>
</dbReference>
<keyword evidence="2 4" id="KW-0378">Hydrolase</keyword>
<dbReference type="PATRIC" id="fig|1409788.3.peg.1091"/>
<comment type="similarity">
    <text evidence="1 4">Belongs to the glycosyl hydrolase 43 family.</text>
</comment>
<gene>
    <name evidence="6" type="ORF">NC99_10720</name>
</gene>
<evidence type="ECO:0000256" key="2">
    <source>
        <dbReference type="ARBA" id="ARBA00022801"/>
    </source>
</evidence>
<dbReference type="PANTHER" id="PTHR22925">
    <property type="entry name" value="GLYCOSYL HYDROLASE 43 FAMILY MEMBER"/>
    <property type="match status" value="1"/>
</dbReference>
<protein>
    <submittedName>
        <fullName evidence="6">Beta-glucanase</fullName>
    </submittedName>
</protein>
<dbReference type="GO" id="GO:0005975">
    <property type="term" value="P:carbohydrate metabolic process"/>
    <property type="evidence" value="ECO:0007669"/>
    <property type="project" value="InterPro"/>
</dbReference>